<name>A0A4Z0GN46_9BACL</name>
<keyword evidence="10 13" id="KW-0067">ATP-binding</keyword>
<dbReference type="AlphaFoldDB" id="A0A4Z0GN46"/>
<evidence type="ECO:0000256" key="8">
    <source>
        <dbReference type="ARBA" id="ARBA00022741"/>
    </source>
</evidence>
<feature type="domain" description="GHMP kinase C-terminal" evidence="15">
    <location>
        <begin position="205"/>
        <end position="280"/>
    </location>
</feature>
<dbReference type="InterPro" id="IPR036554">
    <property type="entry name" value="GHMP_kinase_C_sf"/>
</dbReference>
<dbReference type="GO" id="GO:0004413">
    <property type="term" value="F:homoserine kinase activity"/>
    <property type="evidence" value="ECO:0007669"/>
    <property type="project" value="UniProtKB-UniRule"/>
</dbReference>
<dbReference type="Proteomes" id="UP000298347">
    <property type="component" value="Unassembled WGS sequence"/>
</dbReference>
<dbReference type="PIRSF" id="PIRSF000676">
    <property type="entry name" value="Homoser_kin"/>
    <property type="match status" value="1"/>
</dbReference>
<comment type="function">
    <text evidence="12 13">Catalyzes the ATP-dependent phosphorylation of L-homoserine to L-homoserine phosphate.</text>
</comment>
<comment type="catalytic activity">
    <reaction evidence="11 13">
        <text>L-homoserine + ATP = O-phospho-L-homoserine + ADP + H(+)</text>
        <dbReference type="Rhea" id="RHEA:13985"/>
        <dbReference type="ChEBI" id="CHEBI:15378"/>
        <dbReference type="ChEBI" id="CHEBI:30616"/>
        <dbReference type="ChEBI" id="CHEBI:57476"/>
        <dbReference type="ChEBI" id="CHEBI:57590"/>
        <dbReference type="ChEBI" id="CHEBI:456216"/>
        <dbReference type="EC" id="2.7.1.39"/>
    </reaction>
</comment>
<evidence type="ECO:0000256" key="10">
    <source>
        <dbReference type="ARBA" id="ARBA00022840"/>
    </source>
</evidence>
<dbReference type="EMBL" id="SRJD01000015">
    <property type="protein sequence ID" value="TGA97219.1"/>
    <property type="molecule type" value="Genomic_DNA"/>
</dbReference>
<keyword evidence="6 13" id="KW-0808">Transferase</keyword>
<accession>A0A4Z0GN46</accession>
<dbReference type="PRINTS" id="PR00958">
    <property type="entry name" value="HOMSERKINASE"/>
</dbReference>
<evidence type="ECO:0000256" key="5">
    <source>
        <dbReference type="ARBA" id="ARBA00022605"/>
    </source>
</evidence>
<dbReference type="InterPro" id="IPR013750">
    <property type="entry name" value="GHMP_kinase_C_dom"/>
</dbReference>
<evidence type="ECO:0000259" key="15">
    <source>
        <dbReference type="Pfam" id="PF08544"/>
    </source>
</evidence>
<dbReference type="UniPathway" id="UPA00050">
    <property type="reaction ID" value="UER00064"/>
</dbReference>
<comment type="pathway">
    <text evidence="1 13">Amino-acid biosynthesis; L-threonine biosynthesis; L-threonine from L-aspartate: step 4/5.</text>
</comment>
<dbReference type="SUPFAM" id="SSF55060">
    <property type="entry name" value="GHMP Kinase, C-terminal domain"/>
    <property type="match status" value="1"/>
</dbReference>
<dbReference type="SUPFAM" id="SSF54211">
    <property type="entry name" value="Ribosomal protein S5 domain 2-like"/>
    <property type="match status" value="1"/>
</dbReference>
<gene>
    <name evidence="13" type="primary">thrB</name>
    <name evidence="16" type="ORF">E4665_12530</name>
</gene>
<sequence>MTVPAAFQIKVPGSTANLGPGFDSIGMAVSRYLFLNAVRSDHWQFNYTDQPDFQPALNENLIYITAKQTAESRHASLSPYSVEVRSDIPIARGLGSSAAAIIAGIELADFSLGLGLSESEKSWMACRSEGHPDNVTASLYGGLVVSTQSTSEVSSVRLPAPDFDFVTVIPDFELKTSDARSALPASLSFRKAVEGSSIANVLICALLSHDGELAGKMMESDQFHQPFRAGLIPDMAKIARIARDSGAYGSFLSGAGPTVMSLASKDDSSQIRERLQEAFPDYECVVLRPVAHGVQTEVSSPAYRGTDQ</sequence>
<organism evidence="16 17">
    <name type="scientific">Sporolactobacillus shoreae</name>
    <dbReference type="NCBI Taxonomy" id="1465501"/>
    <lineage>
        <taxon>Bacteria</taxon>
        <taxon>Bacillati</taxon>
        <taxon>Bacillota</taxon>
        <taxon>Bacilli</taxon>
        <taxon>Bacillales</taxon>
        <taxon>Sporolactobacillaceae</taxon>
        <taxon>Sporolactobacillus</taxon>
    </lineage>
</organism>
<evidence type="ECO:0000259" key="14">
    <source>
        <dbReference type="Pfam" id="PF00288"/>
    </source>
</evidence>
<dbReference type="Gene3D" id="3.30.230.10">
    <property type="match status" value="1"/>
</dbReference>
<evidence type="ECO:0000256" key="12">
    <source>
        <dbReference type="ARBA" id="ARBA00049954"/>
    </source>
</evidence>
<keyword evidence="5 13" id="KW-0028">Amino-acid biosynthesis</keyword>
<dbReference type="PROSITE" id="PS00627">
    <property type="entry name" value="GHMP_KINASES_ATP"/>
    <property type="match status" value="1"/>
</dbReference>
<keyword evidence="7 13" id="KW-0791">Threonine biosynthesis</keyword>
<dbReference type="Pfam" id="PF00288">
    <property type="entry name" value="GHMP_kinases_N"/>
    <property type="match status" value="1"/>
</dbReference>
<reference evidence="16 17" key="1">
    <citation type="journal article" date="2015" name="Int. J. Syst. Evol. Microbiol.">
        <title>Sporolactobacillus shoreae sp. nov. and Sporolactobacillus spathodeae sp. nov., two spore-forming lactic acid bacteria isolated from tree barks in Thailand.</title>
        <authorList>
            <person name="Thamacharoensuk T."/>
            <person name="Kitahara M."/>
            <person name="Ohkuma M."/>
            <person name="Thongchul N."/>
            <person name="Tanasupawat S."/>
        </authorList>
    </citation>
    <scope>NUCLEOTIDE SEQUENCE [LARGE SCALE GENOMIC DNA]</scope>
    <source>
        <strain evidence="16 17">BK92</strain>
    </source>
</reference>
<dbReference type="Pfam" id="PF08544">
    <property type="entry name" value="GHMP_kinases_C"/>
    <property type="match status" value="1"/>
</dbReference>
<dbReference type="InterPro" id="IPR006203">
    <property type="entry name" value="GHMP_knse_ATP-bd_CS"/>
</dbReference>
<dbReference type="OrthoDB" id="9769912at2"/>
<dbReference type="InterPro" id="IPR006204">
    <property type="entry name" value="GHMP_kinase_N_dom"/>
</dbReference>
<dbReference type="RefSeq" id="WP_135349134.1">
    <property type="nucleotide sequence ID" value="NZ_SRJD01000015.1"/>
</dbReference>
<dbReference type="GO" id="GO:0009088">
    <property type="term" value="P:threonine biosynthetic process"/>
    <property type="evidence" value="ECO:0007669"/>
    <property type="project" value="UniProtKB-UniRule"/>
</dbReference>
<evidence type="ECO:0000313" key="16">
    <source>
        <dbReference type="EMBL" id="TGA97219.1"/>
    </source>
</evidence>
<keyword evidence="17" id="KW-1185">Reference proteome</keyword>
<evidence type="ECO:0000256" key="6">
    <source>
        <dbReference type="ARBA" id="ARBA00022679"/>
    </source>
</evidence>
<dbReference type="InterPro" id="IPR020568">
    <property type="entry name" value="Ribosomal_Su5_D2-typ_SF"/>
</dbReference>
<evidence type="ECO:0000256" key="9">
    <source>
        <dbReference type="ARBA" id="ARBA00022777"/>
    </source>
</evidence>
<dbReference type="GO" id="GO:0005524">
    <property type="term" value="F:ATP binding"/>
    <property type="evidence" value="ECO:0007669"/>
    <property type="project" value="UniProtKB-UniRule"/>
</dbReference>
<dbReference type="GO" id="GO:0005737">
    <property type="term" value="C:cytoplasm"/>
    <property type="evidence" value="ECO:0007669"/>
    <property type="project" value="UniProtKB-SubCell"/>
</dbReference>
<evidence type="ECO:0000256" key="7">
    <source>
        <dbReference type="ARBA" id="ARBA00022697"/>
    </source>
</evidence>
<dbReference type="Gene3D" id="3.30.70.890">
    <property type="entry name" value="GHMP kinase, C-terminal domain"/>
    <property type="match status" value="1"/>
</dbReference>
<evidence type="ECO:0000256" key="1">
    <source>
        <dbReference type="ARBA" id="ARBA00005015"/>
    </source>
</evidence>
<comment type="similarity">
    <text evidence="2 13">Belongs to the GHMP kinase family. Homoserine kinase subfamily.</text>
</comment>
<evidence type="ECO:0000256" key="4">
    <source>
        <dbReference type="ARBA" id="ARBA00017858"/>
    </source>
</evidence>
<dbReference type="PANTHER" id="PTHR20861">
    <property type="entry name" value="HOMOSERINE/4-DIPHOSPHOCYTIDYL-2-C-METHYL-D-ERYTHRITOL KINASE"/>
    <property type="match status" value="1"/>
</dbReference>
<keyword evidence="8 13" id="KW-0547">Nucleotide-binding</keyword>
<keyword evidence="9 13" id="KW-0418">Kinase</keyword>
<evidence type="ECO:0000256" key="3">
    <source>
        <dbReference type="ARBA" id="ARBA00012078"/>
    </source>
</evidence>
<keyword evidence="13" id="KW-0963">Cytoplasm</keyword>
<proteinExistence type="inferred from homology"/>
<evidence type="ECO:0000256" key="13">
    <source>
        <dbReference type="HAMAP-Rule" id="MF_00384"/>
    </source>
</evidence>
<comment type="caution">
    <text evidence="16">The sequence shown here is derived from an EMBL/GenBank/DDBJ whole genome shotgun (WGS) entry which is preliminary data.</text>
</comment>
<evidence type="ECO:0000256" key="2">
    <source>
        <dbReference type="ARBA" id="ARBA00007370"/>
    </source>
</evidence>
<evidence type="ECO:0000313" key="17">
    <source>
        <dbReference type="Proteomes" id="UP000298347"/>
    </source>
</evidence>
<dbReference type="EC" id="2.7.1.39" evidence="3 13"/>
<feature type="binding site" evidence="13">
    <location>
        <begin position="89"/>
        <end position="99"/>
    </location>
    <ligand>
        <name>ATP</name>
        <dbReference type="ChEBI" id="CHEBI:30616"/>
    </ligand>
</feature>
<comment type="subcellular location">
    <subcellularLocation>
        <location evidence="13">Cytoplasm</location>
    </subcellularLocation>
</comment>
<dbReference type="HAMAP" id="MF_00384">
    <property type="entry name" value="Homoser_kinase"/>
    <property type="match status" value="1"/>
</dbReference>
<dbReference type="InterPro" id="IPR014721">
    <property type="entry name" value="Ribsml_uS5_D2-typ_fold_subgr"/>
</dbReference>
<dbReference type="PANTHER" id="PTHR20861:SF1">
    <property type="entry name" value="HOMOSERINE KINASE"/>
    <property type="match status" value="1"/>
</dbReference>
<evidence type="ECO:0000256" key="11">
    <source>
        <dbReference type="ARBA" id="ARBA00049375"/>
    </source>
</evidence>
<feature type="domain" description="GHMP kinase N-terminal" evidence="14">
    <location>
        <begin position="60"/>
        <end position="142"/>
    </location>
</feature>
<dbReference type="InterPro" id="IPR000870">
    <property type="entry name" value="Homoserine_kinase"/>
</dbReference>
<protein>
    <recommendedName>
        <fullName evidence="4 13">Homoserine kinase</fullName>
        <shortName evidence="13">HK</shortName>
        <shortName evidence="13">HSK</shortName>
        <ecNumber evidence="3 13">2.7.1.39</ecNumber>
    </recommendedName>
</protein>
<dbReference type="NCBIfam" id="TIGR00191">
    <property type="entry name" value="thrB"/>
    <property type="match status" value="1"/>
</dbReference>